<feature type="compositionally biased region" description="Polar residues" evidence="1">
    <location>
        <begin position="107"/>
        <end position="123"/>
    </location>
</feature>
<evidence type="ECO:0000256" key="1">
    <source>
        <dbReference type="SAM" id="MobiDB-lite"/>
    </source>
</evidence>
<proteinExistence type="predicted"/>
<protein>
    <submittedName>
        <fullName evidence="2">Uncharacterized protein</fullName>
    </submittedName>
</protein>
<feature type="region of interest" description="Disordered" evidence="1">
    <location>
        <begin position="289"/>
        <end position="360"/>
    </location>
</feature>
<feature type="region of interest" description="Disordered" evidence="1">
    <location>
        <begin position="397"/>
        <end position="417"/>
    </location>
</feature>
<organism evidence="2">
    <name type="scientific">Ananas comosus var. bracteatus</name>
    <name type="common">red pineapple</name>
    <dbReference type="NCBI Taxonomy" id="296719"/>
    <lineage>
        <taxon>Eukaryota</taxon>
        <taxon>Viridiplantae</taxon>
        <taxon>Streptophyta</taxon>
        <taxon>Embryophyta</taxon>
        <taxon>Tracheophyta</taxon>
        <taxon>Spermatophyta</taxon>
        <taxon>Magnoliopsida</taxon>
        <taxon>Liliopsida</taxon>
        <taxon>Poales</taxon>
        <taxon>Bromeliaceae</taxon>
        <taxon>Bromelioideae</taxon>
        <taxon>Ananas</taxon>
    </lineage>
</organism>
<dbReference type="AlphaFoldDB" id="A0A6V7PHK5"/>
<feature type="compositionally biased region" description="Basic residues" evidence="1">
    <location>
        <begin position="408"/>
        <end position="417"/>
    </location>
</feature>
<reference evidence="2" key="1">
    <citation type="submission" date="2020-07" db="EMBL/GenBank/DDBJ databases">
        <authorList>
            <person name="Lin J."/>
        </authorList>
    </citation>
    <scope>NUCLEOTIDE SEQUENCE</scope>
</reference>
<feature type="compositionally biased region" description="Basic and acidic residues" evidence="1">
    <location>
        <begin position="66"/>
        <end position="76"/>
    </location>
</feature>
<accession>A0A6V7PHK5</accession>
<feature type="compositionally biased region" description="Pro residues" evidence="1">
    <location>
        <begin position="317"/>
        <end position="332"/>
    </location>
</feature>
<sequence>MKETMSLPRRRFEVGESSCFSSGKGRQEALTSCRRVTARRRVGKEKKISKRIVWADEVFQVREDRPPTIQWNREDDNMADAPGELEDVDPPPQSHRALSLTHRASRKTSATRGSSTARQTRSAATPRAPCGRRCWVPTGRRGPKSDAIEALGSRTAESGLISVSGQSTPRSPSLPVPPYWWTSPAPVYGPSFGIRLEAYCCWSPRGGFRPPGSPLGLGAQNSFSGLLLPTLSSMSPNFSGSLQGWTSSAAVVFIDPPSPDSLLPVANPGRPASPLFLLHGSGADLVAAAPTSRSTPPWPRTTRSSSTHHLRTHCLPQPSPPELTWWPPPLPHARPRLGRTQRGPHATRVQGFCHSDRRGPARLETHDSLAPLRSSTRLLNANPDSTICRAMSRKAMLLEGASSGPKTKDRKLTRKRERSKNLMCGVVLSDTEAAELRRFI</sequence>
<feature type="region of interest" description="Disordered" evidence="1">
    <location>
        <begin position="1"/>
        <end position="28"/>
    </location>
</feature>
<dbReference type="EMBL" id="LR862148">
    <property type="protein sequence ID" value="CAD1830309.1"/>
    <property type="molecule type" value="Genomic_DNA"/>
</dbReference>
<gene>
    <name evidence="2" type="ORF">CB5_LOCUS13520</name>
</gene>
<evidence type="ECO:0000313" key="2">
    <source>
        <dbReference type="EMBL" id="CAD1830309.1"/>
    </source>
</evidence>
<feature type="region of interest" description="Disordered" evidence="1">
    <location>
        <begin position="66"/>
        <end position="146"/>
    </location>
</feature>
<feature type="compositionally biased region" description="Low complexity" evidence="1">
    <location>
        <begin position="290"/>
        <end position="305"/>
    </location>
</feature>
<name>A0A6V7PHK5_ANACO</name>